<evidence type="ECO:0000313" key="5">
    <source>
        <dbReference type="EMBL" id="KAJ5066824.1"/>
    </source>
</evidence>
<evidence type="ECO:0000256" key="2">
    <source>
        <dbReference type="ARBA" id="ARBA00023043"/>
    </source>
</evidence>
<feature type="repeat" description="ANK" evidence="3">
    <location>
        <begin position="188"/>
        <end position="223"/>
    </location>
</feature>
<name>A0A9Q0R5J6_ANAIG</name>
<dbReference type="SMART" id="SM00248">
    <property type="entry name" value="ANK"/>
    <property type="match status" value="9"/>
</dbReference>
<dbReference type="PROSITE" id="PS50088">
    <property type="entry name" value="ANK_REPEAT"/>
    <property type="match status" value="8"/>
</dbReference>
<feature type="domain" description="BTB" evidence="4">
    <location>
        <begin position="486"/>
        <end position="559"/>
    </location>
</feature>
<feature type="repeat" description="ANK" evidence="3">
    <location>
        <begin position="225"/>
        <end position="259"/>
    </location>
</feature>
<keyword evidence="1" id="KW-0677">Repeat</keyword>
<dbReference type="CDD" id="cd18186">
    <property type="entry name" value="BTB_POZ_ZBTB_KLHL-like"/>
    <property type="match status" value="1"/>
</dbReference>
<dbReference type="Gene3D" id="1.25.40.20">
    <property type="entry name" value="Ankyrin repeat-containing domain"/>
    <property type="match status" value="3"/>
</dbReference>
<keyword evidence="2 3" id="KW-0040">ANK repeat</keyword>
<dbReference type="Proteomes" id="UP001149090">
    <property type="component" value="Unassembled WGS sequence"/>
</dbReference>
<proteinExistence type="predicted"/>
<feature type="repeat" description="ANK" evidence="3">
    <location>
        <begin position="6"/>
        <end position="41"/>
    </location>
</feature>
<gene>
    <name evidence="5" type="ORF">M0811_03168</name>
</gene>
<dbReference type="EMBL" id="JAPDFW010000136">
    <property type="protein sequence ID" value="KAJ5066824.1"/>
    <property type="molecule type" value="Genomic_DNA"/>
</dbReference>
<feature type="repeat" description="ANK" evidence="3">
    <location>
        <begin position="261"/>
        <end position="295"/>
    </location>
</feature>
<dbReference type="PRINTS" id="PR01415">
    <property type="entry name" value="ANKYRIN"/>
</dbReference>
<dbReference type="InterPro" id="IPR051165">
    <property type="entry name" value="Multifunctional_ANK_Repeat"/>
</dbReference>
<dbReference type="InterPro" id="IPR002110">
    <property type="entry name" value="Ankyrin_rpt"/>
</dbReference>
<protein>
    <submittedName>
        <fullName evidence="5">Cyclin-dependent kinase inhibitor 2c-related</fullName>
    </submittedName>
</protein>
<feature type="repeat" description="ANK" evidence="3">
    <location>
        <begin position="114"/>
        <end position="151"/>
    </location>
</feature>
<dbReference type="SUPFAM" id="SSF54695">
    <property type="entry name" value="POZ domain"/>
    <property type="match status" value="1"/>
</dbReference>
<organism evidence="5 6">
    <name type="scientific">Anaeramoeba ignava</name>
    <name type="common">Anaerobic marine amoeba</name>
    <dbReference type="NCBI Taxonomy" id="1746090"/>
    <lineage>
        <taxon>Eukaryota</taxon>
        <taxon>Metamonada</taxon>
        <taxon>Anaeramoebidae</taxon>
        <taxon>Anaeramoeba</taxon>
    </lineage>
</organism>
<dbReference type="Gene3D" id="3.30.710.10">
    <property type="entry name" value="Potassium Channel Kv1.1, Chain A"/>
    <property type="match status" value="2"/>
</dbReference>
<feature type="repeat" description="ANK" evidence="3">
    <location>
        <begin position="152"/>
        <end position="186"/>
    </location>
</feature>
<dbReference type="SUPFAM" id="SSF48403">
    <property type="entry name" value="Ankyrin repeat"/>
    <property type="match status" value="1"/>
</dbReference>
<dbReference type="AlphaFoldDB" id="A0A9Q0R5J6"/>
<dbReference type="PROSITE" id="PS50097">
    <property type="entry name" value="BTB"/>
    <property type="match status" value="1"/>
</dbReference>
<dbReference type="Pfam" id="PF12796">
    <property type="entry name" value="Ank_2"/>
    <property type="match status" value="2"/>
</dbReference>
<reference evidence="5" key="1">
    <citation type="submission" date="2022-10" db="EMBL/GenBank/DDBJ databases">
        <title>Novel sulphate-reducing endosymbionts in the free-living metamonad Anaeramoeba.</title>
        <authorList>
            <person name="Jerlstrom-Hultqvist J."/>
            <person name="Cepicka I."/>
            <person name="Gallot-Lavallee L."/>
            <person name="Salas-Leiva D."/>
            <person name="Curtis B.A."/>
            <person name="Zahonova K."/>
            <person name="Pipaliya S."/>
            <person name="Dacks J."/>
            <person name="Roger A.J."/>
        </authorList>
    </citation>
    <scope>NUCLEOTIDE SEQUENCE</scope>
    <source>
        <strain evidence="5">BMAN</strain>
    </source>
</reference>
<dbReference type="Pfam" id="PF00651">
    <property type="entry name" value="BTB"/>
    <property type="match status" value="1"/>
</dbReference>
<accession>A0A9Q0R5J6</accession>
<dbReference type="PANTHER" id="PTHR24123:SF33">
    <property type="entry name" value="PROTEIN HOS4"/>
    <property type="match status" value="1"/>
</dbReference>
<dbReference type="Pfam" id="PF00023">
    <property type="entry name" value="Ank"/>
    <property type="match status" value="1"/>
</dbReference>
<evidence type="ECO:0000256" key="3">
    <source>
        <dbReference type="PROSITE-ProRule" id="PRU00023"/>
    </source>
</evidence>
<dbReference type="InterPro" id="IPR000210">
    <property type="entry name" value="BTB/POZ_dom"/>
</dbReference>
<keyword evidence="6" id="KW-1185">Reference proteome</keyword>
<dbReference type="PROSITE" id="PS50297">
    <property type="entry name" value="ANK_REP_REGION"/>
    <property type="match status" value="7"/>
</dbReference>
<dbReference type="InterPro" id="IPR036770">
    <property type="entry name" value="Ankyrin_rpt-contain_sf"/>
</dbReference>
<feature type="repeat" description="ANK" evidence="3">
    <location>
        <begin position="42"/>
        <end position="77"/>
    </location>
</feature>
<evidence type="ECO:0000259" key="4">
    <source>
        <dbReference type="PROSITE" id="PS50097"/>
    </source>
</evidence>
<dbReference type="OrthoDB" id="10254947at2759"/>
<evidence type="ECO:0000256" key="1">
    <source>
        <dbReference type="ARBA" id="ARBA00022737"/>
    </source>
</evidence>
<dbReference type="InterPro" id="IPR011333">
    <property type="entry name" value="SKP1/BTB/POZ_sf"/>
</dbReference>
<dbReference type="PANTHER" id="PTHR24123">
    <property type="entry name" value="ANKYRIN REPEAT-CONTAINING"/>
    <property type="match status" value="1"/>
</dbReference>
<evidence type="ECO:0000313" key="6">
    <source>
        <dbReference type="Proteomes" id="UP001149090"/>
    </source>
</evidence>
<sequence length="590" mass="68703">MQKQDKNETALHFACQNPNPDSIETIKLLIEKGIDINSKTDKNETALHFACQNPNPNSIETIKLLIEKGIDINEKTDNGLTALHFACQNSNPSFEIIKLLIEKGIDINVQEGFLYQTPLHILCQNKNPNTTLFEIIKYLIEKGMNINAKNFYLITALHFACQNPNPSFEIIKLLIEKGIDINAKTRDENETALHIVCQNKNPNTIEIIKLLIEKGIDINAKTRNENETALHFACENSNQSFEIIKLLIEKGIDINAKTRKENKTAFYLVSIKPNPSFKLIKFLIEKGADINVKAKQTTYIHQTPLSMFVGRHRVDLVELMLMNNANVLILEEKEITDQFIRIFSKFYSINQDMNQLLNSNENFSDYQIQSIDGFKFNVHKLILLTRFDNNKTILKKFINICSQKSKEEVQIALNFIYTGFSDFQEIYQNLKERTTKRIIENQKEKENKVEEFFKEIGFDLNWIELKKGRNGIIKDLSKLYQEESTKDFTIIIGDEKEKEKEKEIKVHKLILVLRSELYKGMFLSVQDSSNQVHDYSGKSFETIQELIYFLYHDKFEKETKEISNEMIKELKEIRDYYQLNPNSRIDLILN</sequence>
<comment type="caution">
    <text evidence="5">The sequence shown here is derived from an EMBL/GenBank/DDBJ whole genome shotgun (WGS) entry which is preliminary data.</text>
</comment>
<feature type="repeat" description="ANK" evidence="3">
    <location>
        <begin position="78"/>
        <end position="112"/>
    </location>
</feature>